<name>A0A931HC11_9SPHN</name>
<gene>
    <name evidence="1" type="ORF">I5E68_07155</name>
</gene>
<reference evidence="1" key="1">
    <citation type="submission" date="2020-11" db="EMBL/GenBank/DDBJ databases">
        <title>Novosphingobium aureum sp. nov., a marine bacterium isolated from sediment of a salt flat.</title>
        <authorList>
            <person name="Yoo Y."/>
            <person name="Kim J.-J."/>
        </authorList>
    </citation>
    <scope>NUCLEOTIDE SEQUENCE</scope>
    <source>
        <strain evidence="1">YJ-S2-02</strain>
    </source>
</reference>
<dbReference type="EMBL" id="JADZGI010000001">
    <property type="protein sequence ID" value="MBH0112728.1"/>
    <property type="molecule type" value="Genomic_DNA"/>
</dbReference>
<evidence type="ECO:0000313" key="1">
    <source>
        <dbReference type="EMBL" id="MBH0112728.1"/>
    </source>
</evidence>
<dbReference type="AlphaFoldDB" id="A0A931HC11"/>
<dbReference type="RefSeq" id="WP_197162443.1">
    <property type="nucleotide sequence ID" value="NZ_JADZGI010000001.1"/>
</dbReference>
<proteinExistence type="predicted"/>
<evidence type="ECO:0000313" key="2">
    <source>
        <dbReference type="Proteomes" id="UP000617634"/>
    </source>
</evidence>
<keyword evidence="2" id="KW-1185">Reference proteome</keyword>
<organism evidence="1 2">
    <name type="scientific">Novosphingobium aureum</name>
    <dbReference type="NCBI Taxonomy" id="2792964"/>
    <lineage>
        <taxon>Bacteria</taxon>
        <taxon>Pseudomonadati</taxon>
        <taxon>Pseudomonadota</taxon>
        <taxon>Alphaproteobacteria</taxon>
        <taxon>Sphingomonadales</taxon>
        <taxon>Sphingomonadaceae</taxon>
        <taxon>Novosphingobium</taxon>
    </lineage>
</organism>
<comment type="caution">
    <text evidence="1">The sequence shown here is derived from an EMBL/GenBank/DDBJ whole genome shotgun (WGS) entry which is preliminary data.</text>
</comment>
<dbReference type="Proteomes" id="UP000617634">
    <property type="component" value="Unassembled WGS sequence"/>
</dbReference>
<sequence length="185" mass="20558">MNAITTIEAAPLAPLDDWVAKGRSLVAQRLDVDWKIADWMAEGKDAGHLSQAKFDFLSDNLGLAPRRLKDALKAALHFPPALRDASLSVEHHAAVASLPKDEALPLLKRASSEHLQVQDLREAVTQRRYETGALFDDEDTDTTLCTLVVRAWNRATPDARESFMQLARTVNFGIIDEDEVNDVEE</sequence>
<protein>
    <submittedName>
        <fullName evidence="1">Uncharacterized protein</fullName>
    </submittedName>
</protein>
<accession>A0A931HC11</accession>